<name>A0ABU5EYR1_9BACT</name>
<keyword evidence="1" id="KW-0732">Signal</keyword>
<keyword evidence="3" id="KW-1185">Reference proteome</keyword>
<feature type="chain" id="PRO_5045568367" evidence="1">
    <location>
        <begin position="22"/>
        <end position="134"/>
    </location>
</feature>
<gene>
    <name evidence="2" type="ORF">R5W23_001686</name>
</gene>
<dbReference type="Proteomes" id="UP001272242">
    <property type="component" value="Unassembled WGS sequence"/>
</dbReference>
<evidence type="ECO:0000313" key="2">
    <source>
        <dbReference type="EMBL" id="MDY3560452.1"/>
    </source>
</evidence>
<dbReference type="RefSeq" id="WP_320687021.1">
    <property type="nucleotide sequence ID" value="NZ_JAXBLV010000178.1"/>
</dbReference>
<comment type="caution">
    <text evidence="2">The sequence shown here is derived from an EMBL/GenBank/DDBJ whole genome shotgun (WGS) entry which is preliminary data.</text>
</comment>
<feature type="signal peptide" evidence="1">
    <location>
        <begin position="1"/>
        <end position="21"/>
    </location>
</feature>
<sequence length="134" mass="14841">MLRALSAVALCAALTTTTATAADNKFAVVTVNNPTPDLTLTFDYRWGEGKWETVKALPPGKAMTFSLPLDAKGKAPGFQVKLNRAIGKAKPVIKTWNLDWKPAARAEAKFGSQYEIFRDLIEREYVWLAEVGRR</sequence>
<proteinExistence type="predicted"/>
<organism evidence="2 3">
    <name type="scientific">Gemmata algarum</name>
    <dbReference type="NCBI Taxonomy" id="2975278"/>
    <lineage>
        <taxon>Bacteria</taxon>
        <taxon>Pseudomonadati</taxon>
        <taxon>Planctomycetota</taxon>
        <taxon>Planctomycetia</taxon>
        <taxon>Gemmatales</taxon>
        <taxon>Gemmataceae</taxon>
        <taxon>Gemmata</taxon>
    </lineage>
</organism>
<evidence type="ECO:0000313" key="3">
    <source>
        <dbReference type="Proteomes" id="UP001272242"/>
    </source>
</evidence>
<accession>A0ABU5EYR1</accession>
<evidence type="ECO:0000256" key="1">
    <source>
        <dbReference type="SAM" id="SignalP"/>
    </source>
</evidence>
<reference evidence="3" key="1">
    <citation type="journal article" date="2023" name="Mar. Drugs">
        <title>Gemmata algarum, a Novel Planctomycete Isolated from an Algal Mat, Displays Antimicrobial Activity.</title>
        <authorList>
            <person name="Kumar G."/>
            <person name="Kallscheuer N."/>
            <person name="Kashif M."/>
            <person name="Ahamad S."/>
            <person name="Jagadeeshwari U."/>
            <person name="Pannikurungottu S."/>
            <person name="Haufschild T."/>
            <person name="Kabuu M."/>
            <person name="Sasikala C."/>
            <person name="Jogler C."/>
            <person name="Ramana C."/>
        </authorList>
    </citation>
    <scope>NUCLEOTIDE SEQUENCE [LARGE SCALE GENOMIC DNA]</scope>
    <source>
        <strain evidence="3">JC673</strain>
    </source>
</reference>
<protein>
    <submittedName>
        <fullName evidence="2">Uncharacterized protein</fullName>
    </submittedName>
</protein>
<dbReference type="EMBL" id="JAXBLV010000178">
    <property type="protein sequence ID" value="MDY3560452.1"/>
    <property type="molecule type" value="Genomic_DNA"/>
</dbReference>